<protein>
    <submittedName>
        <fullName evidence="5">Aste57867_11337 protein</fullName>
    </submittedName>
</protein>
<evidence type="ECO:0000313" key="6">
    <source>
        <dbReference type="Proteomes" id="UP000332933"/>
    </source>
</evidence>
<accession>A0A485KTB7</accession>
<feature type="repeat" description="ANK" evidence="3">
    <location>
        <begin position="44"/>
        <end position="76"/>
    </location>
</feature>
<feature type="repeat" description="ANK" evidence="3">
    <location>
        <begin position="168"/>
        <end position="200"/>
    </location>
</feature>
<organism evidence="5 6">
    <name type="scientific">Aphanomyces stellatus</name>
    <dbReference type="NCBI Taxonomy" id="120398"/>
    <lineage>
        <taxon>Eukaryota</taxon>
        <taxon>Sar</taxon>
        <taxon>Stramenopiles</taxon>
        <taxon>Oomycota</taxon>
        <taxon>Saprolegniomycetes</taxon>
        <taxon>Saprolegniales</taxon>
        <taxon>Verrucalvaceae</taxon>
        <taxon>Aphanomyces</taxon>
    </lineage>
</organism>
<reference evidence="4" key="2">
    <citation type="submission" date="2019-06" db="EMBL/GenBank/DDBJ databases">
        <title>Genomics analysis of Aphanomyces spp. identifies a new class of oomycete effector associated with host adaptation.</title>
        <authorList>
            <person name="Gaulin E."/>
        </authorList>
    </citation>
    <scope>NUCLEOTIDE SEQUENCE</scope>
    <source>
        <strain evidence="4">CBS 578.67</strain>
    </source>
</reference>
<evidence type="ECO:0000256" key="2">
    <source>
        <dbReference type="ARBA" id="ARBA00023043"/>
    </source>
</evidence>
<dbReference type="PROSITE" id="PS50297">
    <property type="entry name" value="ANK_REP_REGION"/>
    <property type="match status" value="2"/>
</dbReference>
<dbReference type="EMBL" id="CAADRA010005293">
    <property type="protein sequence ID" value="VFT88199.1"/>
    <property type="molecule type" value="Genomic_DNA"/>
</dbReference>
<dbReference type="Pfam" id="PF13857">
    <property type="entry name" value="Ank_5"/>
    <property type="match status" value="1"/>
</dbReference>
<evidence type="ECO:0000256" key="1">
    <source>
        <dbReference type="ARBA" id="ARBA00022737"/>
    </source>
</evidence>
<sequence>MMGEPSCSFPMTDYDMLEAAIRDFQGEDVLGHLIDHVDMNLYAHGRTLLHHAVAHDNVPAAALLLSRGANVDSEDMRNETPLHQVRSCAAASLLLRRGACAKRRRTDGATPLHTCPSRAVARLLLQHGGDVHSRTAGGDTPLHLCKDARVVAWLVDEGGADANAVNANKFTPLHIACSFGRWAVVSALLARHAALDSRDCSGRTPMDVAKAVRGVFAQLGAAKKDVDAAHESRELERTMMTLDAWRRGREMGRPTDEIRRQMTWQALETVCRDPTTAIQAATGLPSDLVDNIIVDWLGPWAVTIE</sequence>
<dbReference type="AlphaFoldDB" id="A0A485KTB7"/>
<evidence type="ECO:0000313" key="5">
    <source>
        <dbReference type="EMBL" id="VFT88199.1"/>
    </source>
</evidence>
<evidence type="ECO:0000256" key="3">
    <source>
        <dbReference type="PROSITE-ProRule" id="PRU00023"/>
    </source>
</evidence>
<dbReference type="Pfam" id="PF00023">
    <property type="entry name" value="Ank"/>
    <property type="match status" value="2"/>
</dbReference>
<dbReference type="PROSITE" id="PS50088">
    <property type="entry name" value="ANK_REPEAT"/>
    <property type="match status" value="2"/>
</dbReference>
<dbReference type="InterPro" id="IPR036770">
    <property type="entry name" value="Ankyrin_rpt-contain_sf"/>
</dbReference>
<dbReference type="PANTHER" id="PTHR24198">
    <property type="entry name" value="ANKYRIN REPEAT AND PROTEIN KINASE DOMAIN-CONTAINING PROTEIN"/>
    <property type="match status" value="1"/>
</dbReference>
<dbReference type="SUPFAM" id="SSF48403">
    <property type="entry name" value="Ankyrin repeat"/>
    <property type="match status" value="1"/>
</dbReference>
<keyword evidence="2 3" id="KW-0040">ANK repeat</keyword>
<dbReference type="PANTHER" id="PTHR24198:SF165">
    <property type="entry name" value="ANKYRIN REPEAT-CONTAINING PROTEIN-RELATED"/>
    <property type="match status" value="1"/>
</dbReference>
<proteinExistence type="predicted"/>
<dbReference type="Gene3D" id="1.25.40.20">
    <property type="entry name" value="Ankyrin repeat-containing domain"/>
    <property type="match status" value="2"/>
</dbReference>
<dbReference type="InterPro" id="IPR002110">
    <property type="entry name" value="Ankyrin_rpt"/>
</dbReference>
<dbReference type="Proteomes" id="UP000332933">
    <property type="component" value="Unassembled WGS sequence"/>
</dbReference>
<reference evidence="5 6" key="1">
    <citation type="submission" date="2019-03" db="EMBL/GenBank/DDBJ databases">
        <authorList>
            <person name="Gaulin E."/>
            <person name="Dumas B."/>
        </authorList>
    </citation>
    <scope>NUCLEOTIDE SEQUENCE [LARGE SCALE GENOMIC DNA]</scope>
    <source>
        <strain evidence="5">CBS 568.67</strain>
    </source>
</reference>
<name>A0A485KTB7_9STRA</name>
<evidence type="ECO:0000313" key="4">
    <source>
        <dbReference type="EMBL" id="KAF0698006.1"/>
    </source>
</evidence>
<keyword evidence="1" id="KW-0677">Repeat</keyword>
<gene>
    <name evidence="5" type="primary">Aste57867_11337</name>
    <name evidence="4" type="ORF">As57867_011295</name>
    <name evidence="5" type="ORF">ASTE57867_11337</name>
</gene>
<dbReference type="EMBL" id="VJMH01005272">
    <property type="protein sequence ID" value="KAF0698006.1"/>
    <property type="molecule type" value="Genomic_DNA"/>
</dbReference>
<keyword evidence="6" id="KW-1185">Reference proteome</keyword>
<dbReference type="SMART" id="SM00248">
    <property type="entry name" value="ANK"/>
    <property type="match status" value="4"/>
</dbReference>
<dbReference type="OrthoDB" id="59442at2759"/>